<sequence length="391" mass="43491">MLTYQEVMTTNFGLLATAATAWDAMAGELKKVEDRYAASVQKVAMGPSVGQNWLGLSAGVAQDRFATTRREYTAAQTEAKAVAALLRDAHAGFVDLKKKVDSARKDAVDAGMAVSTAGRASFDFTRVEDPAQARILRRDPGMREAEDSWTAHIAEAVRAVDEFDKAIRQALQAVVVDSNPFDGTMGGFNATAKPVIPPTGSARSEQKFTEAEKWIFDEMKRNVDSDTVHQLQALLREPQWYDFGRNYGSDINAALVMWGLKVAPGQDWDHKPQLQQHFDLQTKNDYFFKQPGQNREVFYDIYSNIHYGYIGRAAGFDPDTLIKGASLGETLLTGDDDQGDQITMRIGMDLYDKYGKDMTEDQLKQGIEDAMDRMEQAKREGKDVPQIRSTS</sequence>
<dbReference type="Proteomes" id="UP001520654">
    <property type="component" value="Unassembled WGS sequence"/>
</dbReference>
<keyword evidence="4" id="KW-1185">Reference proteome</keyword>
<feature type="region of interest" description="Disordered" evidence="1">
    <location>
        <begin position="363"/>
        <end position="391"/>
    </location>
</feature>
<evidence type="ECO:0000313" key="4">
    <source>
        <dbReference type="Proteomes" id="UP001520654"/>
    </source>
</evidence>
<organism evidence="3 4">
    <name type="scientific">Streptomyces flavotricini</name>
    <dbReference type="NCBI Taxonomy" id="66888"/>
    <lineage>
        <taxon>Bacteria</taxon>
        <taxon>Bacillati</taxon>
        <taxon>Actinomycetota</taxon>
        <taxon>Actinomycetes</taxon>
        <taxon>Kitasatosporales</taxon>
        <taxon>Streptomycetaceae</taxon>
        <taxon>Streptomyces</taxon>
    </lineage>
</organism>
<dbReference type="InterPro" id="IPR028946">
    <property type="entry name" value="Ntox44"/>
</dbReference>
<reference evidence="3 4" key="1">
    <citation type="submission" date="2021-08" db="EMBL/GenBank/DDBJ databases">
        <title>Genomic Architecture of Streptomyces flavotricini NGL1 and Streptomyces erythrochromogenes HMS4 With Differential Plant Beneficial attributes and laccase production capabilities.</title>
        <authorList>
            <person name="Salwan R."/>
            <person name="Kaur R."/>
            <person name="Sharma V."/>
        </authorList>
    </citation>
    <scope>NUCLEOTIDE SEQUENCE [LARGE SCALE GENOMIC DNA]</scope>
    <source>
        <strain evidence="3 4">NGL1</strain>
    </source>
</reference>
<feature type="compositionally biased region" description="Basic and acidic residues" evidence="1">
    <location>
        <begin position="363"/>
        <end position="385"/>
    </location>
</feature>
<evidence type="ECO:0000256" key="1">
    <source>
        <dbReference type="SAM" id="MobiDB-lite"/>
    </source>
</evidence>
<proteinExistence type="predicted"/>
<name>A0ABS8E8V2_9ACTN</name>
<protein>
    <recommendedName>
        <fullName evidence="2">Bacterial toxin 44 domain-containing protein</fullName>
    </recommendedName>
</protein>
<evidence type="ECO:0000313" key="3">
    <source>
        <dbReference type="EMBL" id="MCC0096704.1"/>
    </source>
</evidence>
<feature type="domain" description="Bacterial toxin 44" evidence="2">
    <location>
        <begin position="259"/>
        <end position="353"/>
    </location>
</feature>
<dbReference type="EMBL" id="JAINUL010000001">
    <property type="protein sequence ID" value="MCC0096704.1"/>
    <property type="molecule type" value="Genomic_DNA"/>
</dbReference>
<comment type="caution">
    <text evidence="3">The sequence shown here is derived from an EMBL/GenBank/DDBJ whole genome shotgun (WGS) entry which is preliminary data.</text>
</comment>
<accession>A0ABS8E8V2</accession>
<gene>
    <name evidence="3" type="ORF">K7B10_18310</name>
</gene>
<dbReference type="Pfam" id="PF15607">
    <property type="entry name" value="Ntox44"/>
    <property type="match status" value="1"/>
</dbReference>
<evidence type="ECO:0000259" key="2">
    <source>
        <dbReference type="Pfam" id="PF15607"/>
    </source>
</evidence>